<feature type="domain" description="Rhodanese" evidence="2">
    <location>
        <begin position="13"/>
        <end position="134"/>
    </location>
</feature>
<dbReference type="GO" id="GO:0016740">
    <property type="term" value="F:transferase activity"/>
    <property type="evidence" value="ECO:0007669"/>
    <property type="project" value="UniProtKB-KW"/>
</dbReference>
<dbReference type="Pfam" id="PF26341">
    <property type="entry name" value="AAA_SelU"/>
    <property type="match status" value="1"/>
</dbReference>
<name>A0ABT5VX01_9BACT</name>
<evidence type="ECO:0000313" key="4">
    <source>
        <dbReference type="Proteomes" id="UP001528920"/>
    </source>
</evidence>
<dbReference type="InterPro" id="IPR017582">
    <property type="entry name" value="SelU"/>
</dbReference>
<dbReference type="PROSITE" id="PS00380">
    <property type="entry name" value="RHODANESE_1"/>
    <property type="match status" value="1"/>
</dbReference>
<reference evidence="3 4" key="1">
    <citation type="submission" date="2022-01" db="EMBL/GenBank/DDBJ databases">
        <title>Labilibaculum sp. nov, a marine bacterium isolated from Antarctica.</title>
        <authorList>
            <person name="Dai W."/>
        </authorList>
    </citation>
    <scope>NUCLEOTIDE SEQUENCE [LARGE SCALE GENOMIC DNA]</scope>
    <source>
        <strain evidence="3 4">DW002</strain>
    </source>
</reference>
<evidence type="ECO:0000259" key="2">
    <source>
        <dbReference type="PROSITE" id="PS50206"/>
    </source>
</evidence>
<dbReference type="EMBL" id="JAKJSC010000006">
    <property type="protein sequence ID" value="MDE5419851.1"/>
    <property type="molecule type" value="Genomic_DNA"/>
</dbReference>
<dbReference type="InterPro" id="IPR027417">
    <property type="entry name" value="P-loop_NTPase"/>
</dbReference>
<dbReference type="Gene3D" id="3.40.50.300">
    <property type="entry name" value="P-loop containing nucleotide triphosphate hydrolases"/>
    <property type="match status" value="1"/>
</dbReference>
<dbReference type="EC" id="2.5.1.-" evidence="3"/>
<dbReference type="PANTHER" id="PTHR30401">
    <property type="entry name" value="TRNA 2-SELENOURIDINE SYNTHASE"/>
    <property type="match status" value="1"/>
</dbReference>
<dbReference type="SUPFAM" id="SSF52821">
    <property type="entry name" value="Rhodanese/Cell cycle control phosphatase"/>
    <property type="match status" value="1"/>
</dbReference>
<sequence>MATVLNPKDFLEKGKNIPIIDVRTPAEFEQGHIPGACNIPIFTNEERALVGTKYKRSSKDAAVLLGLELVGPKLSVFVRRAKKIAVDGEILIHCWRGGMRSGSMAWLFETAGFTVYLLKGGYKAYRSYNRDQFQEKSELVVIGGYTGSGKTEVLHKLTEMGEQVLDLEGIANHKGSAFGALGQADQPTTEHFENELAKIWSGFDANRPIWIEDESNSVGTVRINDVLFGRMRKAEVIRLDVPKEERIKRLVKEYACFDIELLKGLVFKIEKRLGGLNVKNAFESLDKGDFHAVADITLTYYDKAYKHGQEKRKGQTIHPLQVERDAPKENAEAVLNFYGKLKK</sequence>
<accession>A0ABT5VX01</accession>
<dbReference type="InterPro" id="IPR058840">
    <property type="entry name" value="AAA_SelU"/>
</dbReference>
<dbReference type="NCBIfam" id="NF008752">
    <property type="entry name" value="PRK11784.1-4"/>
    <property type="match status" value="1"/>
</dbReference>
<dbReference type="SMART" id="SM00450">
    <property type="entry name" value="RHOD"/>
    <property type="match status" value="1"/>
</dbReference>
<protein>
    <submittedName>
        <fullName evidence="3">tRNA 2-selenouridine(34) synthase MnmH</fullName>
        <ecNumber evidence="3">2.5.1.-</ecNumber>
    </submittedName>
</protein>
<dbReference type="Proteomes" id="UP001528920">
    <property type="component" value="Unassembled WGS sequence"/>
</dbReference>
<evidence type="ECO:0000256" key="1">
    <source>
        <dbReference type="ARBA" id="ARBA00023266"/>
    </source>
</evidence>
<dbReference type="NCBIfam" id="TIGR03167">
    <property type="entry name" value="tRNA_sel_U_synt"/>
    <property type="match status" value="1"/>
</dbReference>
<organism evidence="3 4">
    <name type="scientific">Paralabilibaculum antarcticum</name>
    <dbReference type="NCBI Taxonomy" id="2912572"/>
    <lineage>
        <taxon>Bacteria</taxon>
        <taxon>Pseudomonadati</taxon>
        <taxon>Bacteroidota</taxon>
        <taxon>Bacteroidia</taxon>
        <taxon>Marinilabiliales</taxon>
        <taxon>Marinifilaceae</taxon>
        <taxon>Paralabilibaculum</taxon>
    </lineage>
</organism>
<dbReference type="InterPro" id="IPR001763">
    <property type="entry name" value="Rhodanese-like_dom"/>
</dbReference>
<dbReference type="CDD" id="cd01520">
    <property type="entry name" value="RHOD_YbbB"/>
    <property type="match status" value="1"/>
</dbReference>
<dbReference type="SUPFAM" id="SSF52540">
    <property type="entry name" value="P-loop containing nucleoside triphosphate hydrolases"/>
    <property type="match status" value="1"/>
</dbReference>
<comment type="caution">
    <text evidence="3">The sequence shown here is derived from an EMBL/GenBank/DDBJ whole genome shotgun (WGS) entry which is preliminary data.</text>
</comment>
<dbReference type="InterPro" id="IPR036873">
    <property type="entry name" value="Rhodanese-like_dom_sf"/>
</dbReference>
<keyword evidence="4" id="KW-1185">Reference proteome</keyword>
<dbReference type="PANTHER" id="PTHR30401:SF0">
    <property type="entry name" value="TRNA 2-SELENOURIDINE SYNTHASE"/>
    <property type="match status" value="1"/>
</dbReference>
<dbReference type="PROSITE" id="PS00383">
    <property type="entry name" value="TYR_PHOSPHATASE_1"/>
    <property type="match status" value="1"/>
</dbReference>
<proteinExistence type="predicted"/>
<dbReference type="Pfam" id="PF00581">
    <property type="entry name" value="Rhodanese"/>
    <property type="match status" value="1"/>
</dbReference>
<dbReference type="RefSeq" id="WP_275111182.1">
    <property type="nucleotide sequence ID" value="NZ_JAKJSC010000006.1"/>
</dbReference>
<dbReference type="PROSITE" id="PS50206">
    <property type="entry name" value="RHODANESE_3"/>
    <property type="match status" value="1"/>
</dbReference>
<gene>
    <name evidence="3" type="primary">mnmH</name>
    <name evidence="3" type="ORF">L3049_17815</name>
</gene>
<dbReference type="NCBIfam" id="NF008750">
    <property type="entry name" value="PRK11784.1-2"/>
    <property type="match status" value="1"/>
</dbReference>
<dbReference type="InterPro" id="IPR001307">
    <property type="entry name" value="Thiosulphate_STrfase_CS"/>
</dbReference>
<keyword evidence="1" id="KW-0711">Selenium</keyword>
<dbReference type="InterPro" id="IPR016130">
    <property type="entry name" value="Tyr_Pase_AS"/>
</dbReference>
<evidence type="ECO:0000313" key="3">
    <source>
        <dbReference type="EMBL" id="MDE5419851.1"/>
    </source>
</evidence>
<dbReference type="Gene3D" id="3.40.250.10">
    <property type="entry name" value="Rhodanese-like domain"/>
    <property type="match status" value="1"/>
</dbReference>
<keyword evidence="3" id="KW-0808">Transferase</keyword>